<feature type="domain" description="Borealin C-terminal" evidence="13">
    <location>
        <begin position="237"/>
        <end position="274"/>
    </location>
</feature>
<dbReference type="GO" id="GO:0005634">
    <property type="term" value="C:nucleus"/>
    <property type="evidence" value="ECO:0007669"/>
    <property type="project" value="UniProtKB-SubCell"/>
</dbReference>
<dbReference type="Proteomes" id="UP001159659">
    <property type="component" value="Unassembled WGS sequence"/>
</dbReference>
<proteinExistence type="inferred from homology"/>
<evidence type="ECO:0000256" key="3">
    <source>
        <dbReference type="ARBA" id="ARBA00009914"/>
    </source>
</evidence>
<dbReference type="InterPro" id="IPR018851">
    <property type="entry name" value="Borealin_N"/>
</dbReference>
<evidence type="ECO:0000256" key="4">
    <source>
        <dbReference type="ARBA" id="ARBA00022454"/>
    </source>
</evidence>
<dbReference type="PANTHER" id="PTHR16040">
    <property type="entry name" value="AUSTRALIN, ISOFORM A-RELATED"/>
    <property type="match status" value="1"/>
</dbReference>
<evidence type="ECO:0000259" key="13">
    <source>
        <dbReference type="Pfam" id="PF10512"/>
    </source>
</evidence>
<feature type="coiled-coil region" evidence="10">
    <location>
        <begin position="96"/>
        <end position="149"/>
    </location>
</feature>
<dbReference type="Pfam" id="PF10512">
    <property type="entry name" value="Borealin"/>
    <property type="match status" value="1"/>
</dbReference>
<keyword evidence="10" id="KW-0175">Coiled coil</keyword>
<comment type="caution">
    <text evidence="14">The sequence shown here is derived from an EMBL/GenBank/DDBJ whole genome shotgun (WGS) entry which is preliminary data.</text>
</comment>
<comment type="subcellular location">
    <subcellularLocation>
        <location evidence="2">Chromosome</location>
        <location evidence="2">Centromere</location>
    </subcellularLocation>
    <subcellularLocation>
        <location evidence="1">Nucleus</location>
    </subcellularLocation>
</comment>
<evidence type="ECO:0000256" key="8">
    <source>
        <dbReference type="ARBA" id="ARBA00023306"/>
    </source>
</evidence>
<sequence length="338" mass="37867">MAPSRRRVGRTLRRSRRRTATYSSTSTRSTSGLGPLQAIGENTIVELTGDDDALVSDTRFGLPSMTLGISSPKKKQKNLRKKNKKTKKRPRESTLFRREEDRLQQLEMLLDELETQGLDKMQEQCDEIMADAERRAQELEVELKMQLLIMPAAVRQMPWKTFVEDFGGDLNNAVYSLSQLQTSPSSIRSSMARHDIVAAMPCVVADHEKSDEDENDDTDHTSRDHRLSVFMTPLNGHRTETVPRTVLRTARKGETTYSIRGSPIIPDTVAKAPAGSLVATFEKGLEPTTCLRLDSERVLNLARPEELSAQSRGEATSKLKALQAKIAQLLQQINPCVH</sequence>
<feature type="compositionally biased region" description="Low complexity" evidence="11">
    <location>
        <begin position="20"/>
        <end position="31"/>
    </location>
</feature>
<reference evidence="14" key="1">
    <citation type="submission" date="2022-12" db="EMBL/GenBank/DDBJ databases">
        <authorList>
            <person name="Webb A."/>
        </authorList>
    </citation>
    <scope>NUCLEOTIDE SEQUENCE</scope>
    <source>
        <strain evidence="14">Pf2</strain>
    </source>
</reference>
<evidence type="ECO:0000256" key="11">
    <source>
        <dbReference type="SAM" id="MobiDB-lite"/>
    </source>
</evidence>
<keyword evidence="8" id="KW-0131">Cell cycle</keyword>
<evidence type="ECO:0000256" key="7">
    <source>
        <dbReference type="ARBA" id="ARBA00023242"/>
    </source>
</evidence>
<feature type="compositionally biased region" description="Basic residues" evidence="11">
    <location>
        <begin position="72"/>
        <end position="90"/>
    </location>
</feature>
<accession>A0AAV0SUI9</accession>
<gene>
    <name evidence="14" type="ORF">PFR002_LOCUS1002</name>
</gene>
<dbReference type="EMBL" id="CANTFK010000091">
    <property type="protein sequence ID" value="CAI5706349.1"/>
    <property type="molecule type" value="Genomic_DNA"/>
</dbReference>
<dbReference type="GO" id="GO:0051301">
    <property type="term" value="P:cell division"/>
    <property type="evidence" value="ECO:0007669"/>
    <property type="project" value="UniProtKB-KW"/>
</dbReference>
<evidence type="ECO:0008006" key="16">
    <source>
        <dbReference type="Google" id="ProtNLM"/>
    </source>
</evidence>
<dbReference type="AlphaFoldDB" id="A0AAV0SUI9"/>
<keyword evidence="5" id="KW-0132">Cell division</keyword>
<dbReference type="Pfam" id="PF10444">
    <property type="entry name" value="Nbl1_Borealin_N"/>
    <property type="match status" value="1"/>
</dbReference>
<evidence type="ECO:0000256" key="9">
    <source>
        <dbReference type="ARBA" id="ARBA00023328"/>
    </source>
</evidence>
<evidence type="ECO:0000256" key="6">
    <source>
        <dbReference type="ARBA" id="ARBA00022776"/>
    </source>
</evidence>
<evidence type="ECO:0000256" key="5">
    <source>
        <dbReference type="ARBA" id="ARBA00022618"/>
    </source>
</evidence>
<organism evidence="14 15">
    <name type="scientific">Peronospora farinosa</name>
    <dbReference type="NCBI Taxonomy" id="134698"/>
    <lineage>
        <taxon>Eukaryota</taxon>
        <taxon>Sar</taxon>
        <taxon>Stramenopiles</taxon>
        <taxon>Oomycota</taxon>
        <taxon>Peronosporomycetes</taxon>
        <taxon>Peronosporales</taxon>
        <taxon>Peronosporaceae</taxon>
        <taxon>Peronospora</taxon>
    </lineage>
</organism>
<keyword evidence="4" id="KW-0158">Chromosome</keyword>
<comment type="similarity">
    <text evidence="3">Belongs to the borealin family.</text>
</comment>
<feature type="region of interest" description="Disordered" evidence="11">
    <location>
        <begin position="1"/>
        <end position="37"/>
    </location>
</feature>
<dbReference type="GO" id="GO:0000775">
    <property type="term" value="C:chromosome, centromeric region"/>
    <property type="evidence" value="ECO:0007669"/>
    <property type="project" value="UniProtKB-SubCell"/>
</dbReference>
<protein>
    <recommendedName>
        <fullName evidence="16">Borealin N-terminal domain-containing protein</fullName>
    </recommendedName>
</protein>
<evidence type="ECO:0000313" key="15">
    <source>
        <dbReference type="Proteomes" id="UP001159659"/>
    </source>
</evidence>
<dbReference type="InterPro" id="IPR046466">
    <property type="entry name" value="Borealin_C"/>
</dbReference>
<feature type="compositionally biased region" description="Basic residues" evidence="11">
    <location>
        <begin position="1"/>
        <end position="19"/>
    </location>
</feature>
<name>A0AAV0SUI9_9STRA</name>
<feature type="domain" description="Borealin N-terminal" evidence="12">
    <location>
        <begin position="105"/>
        <end position="164"/>
    </location>
</feature>
<evidence type="ECO:0000256" key="10">
    <source>
        <dbReference type="SAM" id="Coils"/>
    </source>
</evidence>
<evidence type="ECO:0000256" key="2">
    <source>
        <dbReference type="ARBA" id="ARBA00004584"/>
    </source>
</evidence>
<evidence type="ECO:0000313" key="14">
    <source>
        <dbReference type="EMBL" id="CAI5706349.1"/>
    </source>
</evidence>
<evidence type="ECO:0000259" key="12">
    <source>
        <dbReference type="Pfam" id="PF10444"/>
    </source>
</evidence>
<keyword evidence="7" id="KW-0539">Nucleus</keyword>
<evidence type="ECO:0000256" key="1">
    <source>
        <dbReference type="ARBA" id="ARBA00004123"/>
    </source>
</evidence>
<dbReference type="InterPro" id="IPR018867">
    <property type="entry name" value="Cell_div_borealin"/>
</dbReference>
<dbReference type="Gene3D" id="6.10.250.1900">
    <property type="match status" value="1"/>
</dbReference>
<keyword evidence="9" id="KW-0137">Centromere</keyword>
<keyword evidence="6" id="KW-0498">Mitosis</keyword>
<feature type="region of interest" description="Disordered" evidence="11">
    <location>
        <begin position="65"/>
        <end position="95"/>
    </location>
</feature>
<dbReference type="PANTHER" id="PTHR16040:SF7">
    <property type="entry name" value="AUSTRALIN, ISOFORM A-RELATED"/>
    <property type="match status" value="1"/>
</dbReference>